<dbReference type="Proteomes" id="UP001159405">
    <property type="component" value="Unassembled WGS sequence"/>
</dbReference>
<keyword evidence="5" id="KW-1185">Reference proteome</keyword>
<accession>A0ABN8NYJ0</accession>
<keyword evidence="2" id="KW-0812">Transmembrane</keyword>
<dbReference type="PANTHER" id="PTHR16213">
    <property type="entry name" value="SELENOPROTEIN N"/>
    <property type="match status" value="1"/>
</dbReference>
<feature type="transmembrane region" description="Helical" evidence="2">
    <location>
        <begin position="12"/>
        <end position="34"/>
    </location>
</feature>
<evidence type="ECO:0000313" key="4">
    <source>
        <dbReference type="EMBL" id="CAH3122229.1"/>
    </source>
</evidence>
<feature type="region of interest" description="Disordered" evidence="1">
    <location>
        <begin position="321"/>
        <end position="341"/>
    </location>
</feature>
<dbReference type="EMBL" id="CALNXK010000037">
    <property type="protein sequence ID" value="CAH3122229.1"/>
    <property type="molecule type" value="Genomic_DNA"/>
</dbReference>
<comment type="caution">
    <text evidence="4">The sequence shown here is derived from an EMBL/GenBank/DDBJ whole genome shotgun (WGS) entry which is preliminary data.</text>
</comment>
<organism evidence="4 5">
    <name type="scientific">Porites lobata</name>
    <dbReference type="NCBI Taxonomy" id="104759"/>
    <lineage>
        <taxon>Eukaryota</taxon>
        <taxon>Metazoa</taxon>
        <taxon>Cnidaria</taxon>
        <taxon>Anthozoa</taxon>
        <taxon>Hexacorallia</taxon>
        <taxon>Scleractinia</taxon>
        <taxon>Fungiina</taxon>
        <taxon>Poritidae</taxon>
        <taxon>Porites</taxon>
    </lineage>
</organism>
<dbReference type="PANTHER" id="PTHR16213:SF78">
    <property type="entry name" value="SELENOPROTEIN N"/>
    <property type="match status" value="1"/>
</dbReference>
<evidence type="ECO:0000259" key="3">
    <source>
        <dbReference type="PROSITE" id="PS50222"/>
    </source>
</evidence>
<proteinExistence type="predicted"/>
<gene>
    <name evidence="4" type="ORF">PLOB_00029294</name>
</gene>
<feature type="domain" description="EF-hand" evidence="3">
    <location>
        <begin position="59"/>
        <end position="94"/>
    </location>
</feature>
<feature type="region of interest" description="Disordered" evidence="1">
    <location>
        <begin position="96"/>
        <end position="120"/>
    </location>
</feature>
<evidence type="ECO:0000313" key="5">
    <source>
        <dbReference type="Proteomes" id="UP001159405"/>
    </source>
</evidence>
<evidence type="ECO:0000256" key="2">
    <source>
        <dbReference type="SAM" id="Phobius"/>
    </source>
</evidence>
<feature type="compositionally biased region" description="Basic and acidic residues" evidence="1">
    <location>
        <begin position="329"/>
        <end position="338"/>
    </location>
</feature>
<name>A0ABN8NYJ0_9CNID</name>
<keyword evidence="2" id="KW-0472">Membrane</keyword>
<dbReference type="InterPro" id="IPR002048">
    <property type="entry name" value="EF_hand_dom"/>
</dbReference>
<dbReference type="PROSITE" id="PS50222">
    <property type="entry name" value="EF_HAND_2"/>
    <property type="match status" value="1"/>
</dbReference>
<evidence type="ECO:0000256" key="1">
    <source>
        <dbReference type="SAM" id="MobiDB-lite"/>
    </source>
</evidence>
<keyword evidence="2" id="KW-1133">Transmembrane helix</keyword>
<reference evidence="4 5" key="1">
    <citation type="submission" date="2022-05" db="EMBL/GenBank/DDBJ databases">
        <authorList>
            <consortium name="Genoscope - CEA"/>
            <person name="William W."/>
        </authorList>
    </citation>
    <scope>NUCLEOTIDE SEQUENCE [LARGE SCALE GENOMIC DNA]</scope>
</reference>
<sequence length="563" mass="63533">MKENNSKKPATSGWKFVLVSVFFAVLAVVVYRVVITPVLLNRSLLGKNRETARYFENGVVDEEVLSLFVTYDQNLDGALDLSEFVEVANRILDRKVVDGPGKPVDPNSNVPEPEPHDGNREQLTLFSNFTPLVLSTMTKYSTSDESYTGNENQLEGLKSWTSASASMATFPVNRFVAFLPHGTQSPNLGQPWFIVESRIDKMGPGLTSDRYYPPLIKGRLAIIYRLLAMFHPRPFLLTRFGPQGTVACIRAENKDYLDIIFRIHAEFQLNEPPLLPFWFTPGQFLGNIVIQKDGSHVHSFHLAVPNNRSLNVDMEWLIPEGANDEDRAEGDKESRDQEGNMEVDIGFLPQMELKSRLPSTLVNEQHPDEVNTESESDDIKWETEISFEDAYKALEEKLYGFKKVPYLQFSDAMNQAKAENKLVHHILLWGALDDQLCSRYIRCSGRTLRDGPLESSPIVRLLREKFISSWSLVAELKNIAANATDAEIKTAAKSHLDSYRFPVESLVSLPNGTVLSKLNANDLMESESSGLKFPPEFDFSDDLSVVYYKFLEDGLTNAKVHQL</sequence>
<protein>
    <recommendedName>
        <fullName evidence="3">EF-hand domain-containing protein</fullName>
    </recommendedName>
</protein>